<keyword evidence="3" id="KW-1185">Reference proteome</keyword>
<evidence type="ECO:0000256" key="1">
    <source>
        <dbReference type="SAM" id="MobiDB-lite"/>
    </source>
</evidence>
<dbReference type="Proteomes" id="UP001174934">
    <property type="component" value="Unassembled WGS sequence"/>
</dbReference>
<reference evidence="2" key="1">
    <citation type="submission" date="2023-06" db="EMBL/GenBank/DDBJ databases">
        <title>Genome-scale phylogeny and comparative genomics of the fungal order Sordariales.</title>
        <authorList>
            <consortium name="Lawrence Berkeley National Laboratory"/>
            <person name="Hensen N."/>
            <person name="Bonometti L."/>
            <person name="Westerberg I."/>
            <person name="Brannstrom I.O."/>
            <person name="Guillou S."/>
            <person name="Cros-Aarteil S."/>
            <person name="Calhoun S."/>
            <person name="Haridas S."/>
            <person name="Kuo A."/>
            <person name="Mondo S."/>
            <person name="Pangilinan J."/>
            <person name="Riley R."/>
            <person name="LaButti K."/>
            <person name="Andreopoulos B."/>
            <person name="Lipzen A."/>
            <person name="Chen C."/>
            <person name="Yanf M."/>
            <person name="Daum C."/>
            <person name="Ng V."/>
            <person name="Clum A."/>
            <person name="Steindorff A."/>
            <person name="Ohm R."/>
            <person name="Martin F."/>
            <person name="Silar P."/>
            <person name="Natvig D."/>
            <person name="Lalanne C."/>
            <person name="Gautier V."/>
            <person name="Ament-velasquez S.L."/>
            <person name="Kruys A."/>
            <person name="Hutchinson M.I."/>
            <person name="Powell A.J."/>
            <person name="Barry K."/>
            <person name="Miller A.N."/>
            <person name="Grigoriev I.V."/>
            <person name="Debuchy R."/>
            <person name="Gladieux P."/>
            <person name="Thoren M.H."/>
            <person name="Johannesson H."/>
        </authorList>
    </citation>
    <scope>NUCLEOTIDE SEQUENCE</scope>
    <source>
        <strain evidence="2">SMH3391-2</strain>
    </source>
</reference>
<dbReference type="SUPFAM" id="SSF82171">
    <property type="entry name" value="DPP6 N-terminal domain-like"/>
    <property type="match status" value="1"/>
</dbReference>
<comment type="caution">
    <text evidence="2">The sequence shown here is derived from an EMBL/GenBank/DDBJ whole genome shotgun (WGS) entry which is preliminary data.</text>
</comment>
<protein>
    <submittedName>
        <fullName evidence="2">Uncharacterized protein</fullName>
    </submittedName>
</protein>
<gene>
    <name evidence="2" type="ORF">B0T17DRAFT_629784</name>
</gene>
<dbReference type="EMBL" id="JAULSR010000011">
    <property type="protein sequence ID" value="KAK0610062.1"/>
    <property type="molecule type" value="Genomic_DNA"/>
</dbReference>
<evidence type="ECO:0000313" key="2">
    <source>
        <dbReference type="EMBL" id="KAK0610062.1"/>
    </source>
</evidence>
<evidence type="ECO:0000313" key="3">
    <source>
        <dbReference type="Proteomes" id="UP001174934"/>
    </source>
</evidence>
<organism evidence="2 3">
    <name type="scientific">Bombardia bombarda</name>
    <dbReference type="NCBI Taxonomy" id="252184"/>
    <lineage>
        <taxon>Eukaryota</taxon>
        <taxon>Fungi</taxon>
        <taxon>Dikarya</taxon>
        <taxon>Ascomycota</taxon>
        <taxon>Pezizomycotina</taxon>
        <taxon>Sordariomycetes</taxon>
        <taxon>Sordariomycetidae</taxon>
        <taxon>Sordariales</taxon>
        <taxon>Lasiosphaeriaceae</taxon>
        <taxon>Bombardia</taxon>
    </lineage>
</organism>
<feature type="compositionally biased region" description="Gly residues" evidence="1">
    <location>
        <begin position="229"/>
        <end position="244"/>
    </location>
</feature>
<feature type="region of interest" description="Disordered" evidence="1">
    <location>
        <begin position="222"/>
        <end position="251"/>
    </location>
</feature>
<name>A0AA39W9R1_9PEZI</name>
<accession>A0AA39W9R1</accession>
<dbReference type="AlphaFoldDB" id="A0AA39W9R1"/>
<proteinExistence type="predicted"/>
<sequence>MHSQSPARLAPPPPAQLEIIPTRQLTDKGKAHDIFHIDCSPSSAFIATKHANNIVKVWSIAKNAVHSSIKITSYVQPQARSREYFIRSHAILSESATLIGITTHFGFNLEIYNFAKAGSSGKKVQVIEDAHRWAAAPSLSTPSYSESAAPLKPFWEDTTSAIELRRANLPFIPKFPELAYASGHSSNSFSPFLVAAAGPRPGDPPRVNASTILIAWQMTPASSSDGSSSIGGGSSIGGSSGSGRSGNRLLDSLEHGRHRPYRVCVPDYPALQNSLPAALVAHAGRAVSVWIPANHADIPMPGGKFRSTPVACPERFVLVWDYARDGEAGGGAGGSGGGTTRIVGIPNVQACISPDCRYVAYCDPGKGRFVILDVESAEEVWRWPDARNSGFASFGGQLENLGKVTVFEFSADGRLLVVGDASGGWGSNGVKVEAKQRSCLTRISAQGNGREVVDYEG</sequence>